<dbReference type="VEuPathDB" id="VectorBase:GPAI007678"/>
<organism evidence="1 2">
    <name type="scientific">Glossina pallidipes</name>
    <name type="common">Tsetse fly</name>
    <dbReference type="NCBI Taxonomy" id="7398"/>
    <lineage>
        <taxon>Eukaryota</taxon>
        <taxon>Metazoa</taxon>
        <taxon>Ecdysozoa</taxon>
        <taxon>Arthropoda</taxon>
        <taxon>Hexapoda</taxon>
        <taxon>Insecta</taxon>
        <taxon>Pterygota</taxon>
        <taxon>Neoptera</taxon>
        <taxon>Endopterygota</taxon>
        <taxon>Diptera</taxon>
        <taxon>Brachycera</taxon>
        <taxon>Muscomorpha</taxon>
        <taxon>Hippoboscoidea</taxon>
        <taxon>Glossinidae</taxon>
        <taxon>Glossina</taxon>
    </lineage>
</organism>
<evidence type="ECO:0000313" key="1">
    <source>
        <dbReference type="EnsemblMetazoa" id="GPAI007678-PA"/>
    </source>
</evidence>
<accession>A0A1A9Z9A0</accession>
<dbReference type="Proteomes" id="UP000092445">
    <property type="component" value="Unassembled WGS sequence"/>
</dbReference>
<name>A0A1A9Z9A0_GLOPL</name>
<dbReference type="AlphaFoldDB" id="A0A1A9Z9A0"/>
<proteinExistence type="predicted"/>
<evidence type="ECO:0000313" key="2">
    <source>
        <dbReference type="Proteomes" id="UP000092445"/>
    </source>
</evidence>
<sequence>MITEHRRMTIIEVCDYVCNVQKRTINCVGKVKDSPKNEFLKTKMETFEPSEVVAKYLALFEQDRFDFKYYFAPNSIIDWYGRTISGVSKIHDYLRNEVSRNCKHVGFLQPVSCAPFERRTTHMATKIVINKSEKFVKSINNVSASDILSMKSYAPSGLNHSPTSMETERNLLKTPEKYQAEANGNNKTLLVLLETERYRYVPRLSTVLDGRNPVFYAKPNFRTLNEALNYGNELTTLASLYTPLRYVEVKGAMHMSWLTPAGLPRAGYNERATCLRISYRVSIRDNEVQFALVIYEDIGTAFLFTDIRRNLETAFSKVSENDEGNIEDILVPKRDKRDNTNADMLMETDQDLITETYTKYKANP</sequence>
<reference evidence="1" key="2">
    <citation type="submission" date="2020-05" db="UniProtKB">
        <authorList>
            <consortium name="EnsemblMetazoa"/>
        </authorList>
    </citation>
    <scope>IDENTIFICATION</scope>
    <source>
        <strain evidence="1">IAEA</strain>
    </source>
</reference>
<dbReference type="EnsemblMetazoa" id="GPAI007678-RA">
    <property type="protein sequence ID" value="GPAI007678-PA"/>
    <property type="gene ID" value="GPAI007678"/>
</dbReference>
<reference evidence="2" key="1">
    <citation type="submission" date="2014-03" db="EMBL/GenBank/DDBJ databases">
        <authorList>
            <person name="Aksoy S."/>
            <person name="Warren W."/>
            <person name="Wilson R.K."/>
        </authorList>
    </citation>
    <scope>NUCLEOTIDE SEQUENCE [LARGE SCALE GENOMIC DNA]</scope>
    <source>
        <strain evidence="2">IAEA</strain>
    </source>
</reference>
<protein>
    <submittedName>
        <fullName evidence="1">Uncharacterized protein</fullName>
    </submittedName>
</protein>
<keyword evidence="2" id="KW-1185">Reference proteome</keyword>